<dbReference type="InterPro" id="IPR011004">
    <property type="entry name" value="Trimer_LpxA-like_sf"/>
</dbReference>
<dbReference type="Pfam" id="PF06426">
    <property type="entry name" value="SATase_N"/>
    <property type="match status" value="1"/>
</dbReference>
<dbReference type="UniPathway" id="UPA00136">
    <property type="reaction ID" value="UER00199"/>
</dbReference>
<sequence length="367" mass="39552">MACLSDHNWPASLSNQLTDCVSRRGEQEHGADTPAFFSADSMKFEIERVFPVYAMGSSKPSAPLTAVASDLGDPIWDAVREEAKLDAEKEPILSSFLYASILSHDCLEQALSFVLANRLQNPTLLATQLMDIFCDVMMHDRSIQHSIRLDLQAFKDRDPACLSYSSALLYPKGYHSLQVHRVAHTLWNRGRIVLALALQSRISEKIILLISCSKHEHSFSFFPAAKIGDGILLDHATGVVIGETAVVGNRVSLMHGVTLGGSGKEVGDRHPKVGDGALIGASTTILGNIKIGKGAVVAAGSLVLKDVPPHSMVAGIPAKVIGYVAEQDPSLTMKHDATKDFFEHVAGSTCRDAKATGQCPESKDSRL</sequence>
<evidence type="ECO:0000313" key="9">
    <source>
        <dbReference type="EMBL" id="KAA0025613.1"/>
    </source>
</evidence>
<gene>
    <name evidence="9" type="ORF">E6C27_scaffold253G001050</name>
</gene>
<dbReference type="FunFam" id="1.10.3130.10:FF:000005">
    <property type="entry name" value="Serine acetyltransferase 4"/>
    <property type="match status" value="1"/>
</dbReference>
<dbReference type="Proteomes" id="UP000321393">
    <property type="component" value="Unassembled WGS sequence"/>
</dbReference>
<feature type="domain" description="Serine acetyltransferase N-terminal" evidence="8">
    <location>
        <begin position="75"/>
        <end position="179"/>
    </location>
</feature>
<dbReference type="Gene3D" id="2.160.10.10">
    <property type="entry name" value="Hexapeptide repeat proteins"/>
    <property type="match status" value="1"/>
</dbReference>
<dbReference type="NCBIfam" id="NF041874">
    <property type="entry name" value="EPS_EpsC"/>
    <property type="match status" value="1"/>
</dbReference>
<dbReference type="SUPFAM" id="SSF51161">
    <property type="entry name" value="Trimeric LpxA-like enzymes"/>
    <property type="match status" value="1"/>
</dbReference>
<dbReference type="PANTHER" id="PTHR42811">
    <property type="entry name" value="SERINE ACETYLTRANSFERASE"/>
    <property type="match status" value="1"/>
</dbReference>
<dbReference type="PROSITE" id="PS00101">
    <property type="entry name" value="HEXAPEP_TRANSFERASES"/>
    <property type="match status" value="1"/>
</dbReference>
<accession>A0A5A7SLS5</accession>
<organism evidence="9 10">
    <name type="scientific">Cucumis melo var. makuwa</name>
    <name type="common">Oriental melon</name>
    <dbReference type="NCBI Taxonomy" id="1194695"/>
    <lineage>
        <taxon>Eukaryota</taxon>
        <taxon>Viridiplantae</taxon>
        <taxon>Streptophyta</taxon>
        <taxon>Embryophyta</taxon>
        <taxon>Tracheophyta</taxon>
        <taxon>Spermatophyta</taxon>
        <taxon>Magnoliopsida</taxon>
        <taxon>eudicotyledons</taxon>
        <taxon>Gunneridae</taxon>
        <taxon>Pentapetalae</taxon>
        <taxon>rosids</taxon>
        <taxon>fabids</taxon>
        <taxon>Cucurbitales</taxon>
        <taxon>Cucurbitaceae</taxon>
        <taxon>Benincaseae</taxon>
        <taxon>Cucumis</taxon>
    </lineage>
</organism>
<evidence type="ECO:0000256" key="5">
    <source>
        <dbReference type="ARBA" id="ARBA00022605"/>
    </source>
</evidence>
<dbReference type="InterPro" id="IPR042122">
    <property type="entry name" value="Ser_AcTrfase_N_sf"/>
</dbReference>
<dbReference type="SMART" id="SM00971">
    <property type="entry name" value="SATase_N"/>
    <property type="match status" value="1"/>
</dbReference>
<dbReference type="GO" id="GO:0006535">
    <property type="term" value="P:cysteine biosynthetic process from serine"/>
    <property type="evidence" value="ECO:0007669"/>
    <property type="project" value="InterPro"/>
</dbReference>
<dbReference type="STRING" id="1194695.A0A5A7SLS5"/>
<dbReference type="InterPro" id="IPR018357">
    <property type="entry name" value="Hexapep_transf_CS"/>
</dbReference>
<keyword evidence="7" id="KW-0012">Acyltransferase</keyword>
<dbReference type="GO" id="GO:0005829">
    <property type="term" value="C:cytosol"/>
    <property type="evidence" value="ECO:0007669"/>
    <property type="project" value="UniProtKB-ARBA"/>
</dbReference>
<keyword evidence="6" id="KW-0808">Transferase</keyword>
<evidence type="ECO:0000256" key="1">
    <source>
        <dbReference type="ARBA" id="ARBA00004876"/>
    </source>
</evidence>
<comment type="pathway">
    <text evidence="1">Amino-acid biosynthesis; L-cysteine biosynthesis; L-cysteine from L-serine: step 1/2.</text>
</comment>
<dbReference type="GO" id="GO:0000103">
    <property type="term" value="P:sulfate assimilation"/>
    <property type="evidence" value="ECO:0007669"/>
    <property type="project" value="UniProtKB-ARBA"/>
</dbReference>
<evidence type="ECO:0000259" key="8">
    <source>
        <dbReference type="SMART" id="SM00971"/>
    </source>
</evidence>
<dbReference type="OrthoDB" id="25818at2759"/>
<dbReference type="Gene3D" id="1.10.3130.10">
    <property type="entry name" value="serine acetyltransferase, domain 1"/>
    <property type="match status" value="1"/>
</dbReference>
<evidence type="ECO:0000313" key="10">
    <source>
        <dbReference type="Proteomes" id="UP000321393"/>
    </source>
</evidence>
<dbReference type="GO" id="GO:0009001">
    <property type="term" value="F:serine O-acetyltransferase activity"/>
    <property type="evidence" value="ECO:0007669"/>
    <property type="project" value="UniProtKB-EC"/>
</dbReference>
<name>A0A5A7SLS5_CUCMM</name>
<comment type="subunit">
    <text evidence="3">Homomultimer.</text>
</comment>
<evidence type="ECO:0000256" key="7">
    <source>
        <dbReference type="ARBA" id="ARBA00023315"/>
    </source>
</evidence>
<dbReference type="InterPro" id="IPR053376">
    <property type="entry name" value="Serine_acetyltransferase"/>
</dbReference>
<evidence type="ECO:0000256" key="4">
    <source>
        <dbReference type="ARBA" id="ARBA00013266"/>
    </source>
</evidence>
<dbReference type="InterPro" id="IPR010493">
    <property type="entry name" value="Ser_AcTrfase_N"/>
</dbReference>
<dbReference type="AlphaFoldDB" id="A0A5A7SLS5"/>
<dbReference type="Pfam" id="PF00132">
    <property type="entry name" value="Hexapep"/>
    <property type="match status" value="1"/>
</dbReference>
<proteinExistence type="inferred from homology"/>
<evidence type="ECO:0000256" key="6">
    <source>
        <dbReference type="ARBA" id="ARBA00022679"/>
    </source>
</evidence>
<dbReference type="CDD" id="cd03354">
    <property type="entry name" value="LbH_SAT"/>
    <property type="match status" value="1"/>
</dbReference>
<dbReference type="FunFam" id="2.160.10.10:FF:000002">
    <property type="entry name" value="Serine acetyltransferase"/>
    <property type="match status" value="1"/>
</dbReference>
<evidence type="ECO:0000256" key="3">
    <source>
        <dbReference type="ARBA" id="ARBA00011553"/>
    </source>
</evidence>
<keyword evidence="5" id="KW-0028">Amino-acid biosynthesis</keyword>
<dbReference type="EC" id="2.3.1.30" evidence="4"/>
<reference evidence="9 10" key="1">
    <citation type="submission" date="2019-08" db="EMBL/GenBank/DDBJ databases">
        <title>Draft genome sequences of two oriental melons (Cucumis melo L. var makuwa).</title>
        <authorList>
            <person name="Kwon S.-Y."/>
        </authorList>
    </citation>
    <scope>NUCLEOTIDE SEQUENCE [LARGE SCALE GENOMIC DNA]</scope>
    <source>
        <strain evidence="10">cv. SW 3</strain>
        <tissue evidence="9">Leaf</tissue>
    </source>
</reference>
<evidence type="ECO:0000256" key="2">
    <source>
        <dbReference type="ARBA" id="ARBA00007274"/>
    </source>
</evidence>
<dbReference type="InterPro" id="IPR001451">
    <property type="entry name" value="Hexapep"/>
</dbReference>
<protein>
    <recommendedName>
        <fullName evidence="4">serine O-acetyltransferase</fullName>
        <ecNumber evidence="4">2.3.1.30</ecNumber>
    </recommendedName>
</protein>
<comment type="similarity">
    <text evidence="2">Belongs to the transferase hexapeptide repeat family.</text>
</comment>
<dbReference type="InterPro" id="IPR045304">
    <property type="entry name" value="LbH_SAT"/>
</dbReference>
<dbReference type="EMBL" id="SSTE01023086">
    <property type="protein sequence ID" value="KAA0025613.1"/>
    <property type="molecule type" value="Genomic_DNA"/>
</dbReference>
<comment type="caution">
    <text evidence="9">The sequence shown here is derived from an EMBL/GenBank/DDBJ whole genome shotgun (WGS) entry which is preliminary data.</text>
</comment>